<dbReference type="GeneID" id="92993254"/>
<evidence type="ECO:0000259" key="4">
    <source>
        <dbReference type="PROSITE" id="PS50043"/>
    </source>
</evidence>
<dbReference type="InterPro" id="IPR000792">
    <property type="entry name" value="Tscrpt_reg_LuxR_C"/>
</dbReference>
<dbReference type="SMART" id="SM00421">
    <property type="entry name" value="HTH_LUXR"/>
    <property type="match status" value="1"/>
</dbReference>
<keyword evidence="1" id="KW-0805">Transcription regulation</keyword>
<evidence type="ECO:0000256" key="3">
    <source>
        <dbReference type="ARBA" id="ARBA00023163"/>
    </source>
</evidence>
<dbReference type="PRINTS" id="PR00038">
    <property type="entry name" value="HTHLUXR"/>
</dbReference>
<gene>
    <name evidence="5" type="ORF">CS347_21995</name>
</gene>
<dbReference type="KEGG" id="bhz:ACR54_01804"/>
<evidence type="ECO:0000256" key="1">
    <source>
        <dbReference type="ARBA" id="ARBA00023015"/>
    </source>
</evidence>
<dbReference type="AlphaFoldDB" id="A0AAN1S188"/>
<protein>
    <submittedName>
        <fullName evidence="5">DNA-binding response regulator</fullName>
    </submittedName>
</protein>
<dbReference type="GO" id="GO:0003677">
    <property type="term" value="F:DNA binding"/>
    <property type="evidence" value="ECO:0007669"/>
    <property type="project" value="UniProtKB-KW"/>
</dbReference>
<dbReference type="PANTHER" id="PTHR43214">
    <property type="entry name" value="TWO-COMPONENT RESPONSE REGULATOR"/>
    <property type="match status" value="1"/>
</dbReference>
<dbReference type="InterPro" id="IPR016032">
    <property type="entry name" value="Sig_transdc_resp-reg_C-effctor"/>
</dbReference>
<organism evidence="5 6">
    <name type="scientific">Bordetella hinzii</name>
    <dbReference type="NCBI Taxonomy" id="103855"/>
    <lineage>
        <taxon>Bacteria</taxon>
        <taxon>Pseudomonadati</taxon>
        <taxon>Pseudomonadota</taxon>
        <taxon>Betaproteobacteria</taxon>
        <taxon>Burkholderiales</taxon>
        <taxon>Alcaligenaceae</taxon>
        <taxon>Bordetella</taxon>
    </lineage>
</organism>
<evidence type="ECO:0000313" key="6">
    <source>
        <dbReference type="Proteomes" id="UP000282741"/>
    </source>
</evidence>
<keyword evidence="3" id="KW-0804">Transcription</keyword>
<sequence length="215" mass="23592">MKPTPVLLITHDDLLWQHWRQLDHRWLPARGRNMADLARWREQGRGVAMIDADLPRRPAWQDPCWPEMTRDLALLVASLHPSDEQGTQALGAGAQGYCHGYASPAALGQALGVVAEGGIWLGRSLVERLLQLVQERACVQADWSRGLLTEREDTVARHASAGQSNAQIAELLGITERTVKAHLSAVFEKVGVADRLQLALLVHGISQPKATTTGN</sequence>
<evidence type="ECO:0000313" key="5">
    <source>
        <dbReference type="EMBL" id="AZW19237.1"/>
    </source>
</evidence>
<dbReference type="PROSITE" id="PS50043">
    <property type="entry name" value="HTH_LUXR_2"/>
    <property type="match status" value="1"/>
</dbReference>
<accession>A0AAN1S188</accession>
<evidence type="ECO:0000256" key="2">
    <source>
        <dbReference type="ARBA" id="ARBA00023125"/>
    </source>
</evidence>
<proteinExistence type="predicted"/>
<dbReference type="CDD" id="cd06170">
    <property type="entry name" value="LuxR_C_like"/>
    <property type="match status" value="1"/>
</dbReference>
<dbReference type="RefSeq" id="WP_029580395.1">
    <property type="nucleotide sequence ID" value="NZ_CP012076.1"/>
</dbReference>
<feature type="domain" description="HTH luxR-type" evidence="4">
    <location>
        <begin position="141"/>
        <end position="206"/>
    </location>
</feature>
<reference evidence="6" key="1">
    <citation type="submission" date="2017-10" db="EMBL/GenBank/DDBJ databases">
        <title>Whole genome sequencing of various Bordetella species.</title>
        <authorList>
            <person name="Weigand M.R."/>
            <person name="Loparev V."/>
            <person name="Peng Y."/>
            <person name="Bowden K.E."/>
            <person name="Tondella M.L."/>
            <person name="Williams M.M."/>
        </authorList>
    </citation>
    <scope>NUCLEOTIDE SEQUENCE [LARGE SCALE GENOMIC DNA]</scope>
    <source>
        <strain evidence="6">H720</strain>
    </source>
</reference>
<dbReference type="EMBL" id="CP024172">
    <property type="protein sequence ID" value="AZW19237.1"/>
    <property type="molecule type" value="Genomic_DNA"/>
</dbReference>
<dbReference type="Proteomes" id="UP000282741">
    <property type="component" value="Chromosome"/>
</dbReference>
<keyword evidence="2 5" id="KW-0238">DNA-binding</keyword>
<dbReference type="PANTHER" id="PTHR43214:SF24">
    <property type="entry name" value="TRANSCRIPTIONAL REGULATORY PROTEIN NARL-RELATED"/>
    <property type="match status" value="1"/>
</dbReference>
<dbReference type="Pfam" id="PF00196">
    <property type="entry name" value="GerE"/>
    <property type="match status" value="1"/>
</dbReference>
<name>A0AAN1S188_9BORD</name>
<dbReference type="PROSITE" id="PS00622">
    <property type="entry name" value="HTH_LUXR_1"/>
    <property type="match status" value="1"/>
</dbReference>
<dbReference type="InterPro" id="IPR039420">
    <property type="entry name" value="WalR-like"/>
</dbReference>
<dbReference type="GO" id="GO:0006355">
    <property type="term" value="P:regulation of DNA-templated transcription"/>
    <property type="evidence" value="ECO:0007669"/>
    <property type="project" value="InterPro"/>
</dbReference>
<dbReference type="Gene3D" id="3.40.50.2300">
    <property type="match status" value="1"/>
</dbReference>
<dbReference type="SUPFAM" id="SSF46894">
    <property type="entry name" value="C-terminal effector domain of the bipartite response regulators"/>
    <property type="match status" value="1"/>
</dbReference>